<evidence type="ECO:0000256" key="6">
    <source>
        <dbReference type="SAM" id="MobiDB-lite"/>
    </source>
</evidence>
<dbReference type="EC" id="3.6.4.-" evidence="8"/>
<evidence type="ECO:0000256" key="4">
    <source>
        <dbReference type="ARBA" id="ARBA00022840"/>
    </source>
</evidence>
<evidence type="ECO:0000256" key="1">
    <source>
        <dbReference type="ARBA" id="ARBA00022741"/>
    </source>
</evidence>
<feature type="region of interest" description="Disordered" evidence="6">
    <location>
        <begin position="54"/>
        <end position="78"/>
    </location>
</feature>
<dbReference type="PROSITE" id="PS51195">
    <property type="entry name" value="Q_MOTIF"/>
    <property type="match status" value="1"/>
</dbReference>
<keyword evidence="3 8" id="KW-0347">Helicase</keyword>
<dbReference type="GO" id="GO:0016787">
    <property type="term" value="F:hydrolase activity"/>
    <property type="evidence" value="ECO:0007669"/>
    <property type="project" value="UniProtKB-KW"/>
</dbReference>
<dbReference type="EMBL" id="CP141261">
    <property type="protein sequence ID" value="WRL63679.1"/>
    <property type="molecule type" value="Genomic_DNA"/>
</dbReference>
<evidence type="ECO:0000256" key="2">
    <source>
        <dbReference type="ARBA" id="ARBA00022801"/>
    </source>
</evidence>
<feature type="short sequence motif" description="Q motif" evidence="5">
    <location>
        <begin position="17"/>
        <end position="45"/>
    </location>
</feature>
<keyword evidence="4" id="KW-0067">ATP-binding</keyword>
<evidence type="ECO:0000256" key="5">
    <source>
        <dbReference type="PROSITE-ProRule" id="PRU00552"/>
    </source>
</evidence>
<dbReference type="InterPro" id="IPR014014">
    <property type="entry name" value="RNA_helicase_DEAD_Q_motif"/>
</dbReference>
<sequence length="78" mass="8222">MDGERDTGATAANQAGTTFEELGLRPELLAALAGLGYEEATPIQQEAIPRWWRGGTCSARPPPAPGRPQPSRCRSSSG</sequence>
<evidence type="ECO:0000313" key="9">
    <source>
        <dbReference type="Proteomes" id="UP001324287"/>
    </source>
</evidence>
<accession>A0ABZ1B2V0</accession>
<organism evidence="8 9">
    <name type="scientific">Blastococcus brunescens</name>
    <dbReference type="NCBI Taxonomy" id="1564165"/>
    <lineage>
        <taxon>Bacteria</taxon>
        <taxon>Bacillati</taxon>
        <taxon>Actinomycetota</taxon>
        <taxon>Actinomycetes</taxon>
        <taxon>Geodermatophilales</taxon>
        <taxon>Geodermatophilaceae</taxon>
        <taxon>Blastococcus</taxon>
    </lineage>
</organism>
<gene>
    <name evidence="8" type="ORF">U6N30_29125</name>
</gene>
<dbReference type="Proteomes" id="UP001324287">
    <property type="component" value="Chromosome"/>
</dbReference>
<keyword evidence="1" id="KW-0547">Nucleotide-binding</keyword>
<evidence type="ECO:0000313" key="8">
    <source>
        <dbReference type="EMBL" id="WRL63679.1"/>
    </source>
</evidence>
<name>A0ABZ1B2V0_9ACTN</name>
<dbReference type="GO" id="GO:0004386">
    <property type="term" value="F:helicase activity"/>
    <property type="evidence" value="ECO:0007669"/>
    <property type="project" value="UniProtKB-KW"/>
</dbReference>
<evidence type="ECO:0000259" key="7">
    <source>
        <dbReference type="PROSITE" id="PS51195"/>
    </source>
</evidence>
<feature type="domain" description="DEAD-box RNA helicase Q" evidence="7">
    <location>
        <begin position="17"/>
        <end position="45"/>
    </location>
</feature>
<dbReference type="RefSeq" id="WP_324275014.1">
    <property type="nucleotide sequence ID" value="NZ_CP141261.1"/>
</dbReference>
<evidence type="ECO:0000256" key="3">
    <source>
        <dbReference type="ARBA" id="ARBA00022806"/>
    </source>
</evidence>
<dbReference type="Gene3D" id="3.40.50.300">
    <property type="entry name" value="P-loop containing nucleotide triphosphate hydrolases"/>
    <property type="match status" value="1"/>
</dbReference>
<reference evidence="8 9" key="1">
    <citation type="submission" date="2023-12" db="EMBL/GenBank/DDBJ databases">
        <title>Blastococcus brunescens sp. nov., an actonobacterium isolated from sandstone collected in sahara desert.</title>
        <authorList>
            <person name="Gtari M."/>
            <person name="Ghodhbane F."/>
        </authorList>
    </citation>
    <scope>NUCLEOTIDE SEQUENCE [LARGE SCALE GENOMIC DNA]</scope>
    <source>
        <strain evidence="8 9">BMG 8361</strain>
    </source>
</reference>
<keyword evidence="9" id="KW-1185">Reference proteome</keyword>
<proteinExistence type="predicted"/>
<protein>
    <submittedName>
        <fullName evidence="8">DEAD/DEAH box helicase</fullName>
        <ecNumber evidence="8">3.6.4.-</ecNumber>
    </submittedName>
</protein>
<dbReference type="SUPFAM" id="SSF52540">
    <property type="entry name" value="P-loop containing nucleoside triphosphate hydrolases"/>
    <property type="match status" value="1"/>
</dbReference>
<dbReference type="InterPro" id="IPR027417">
    <property type="entry name" value="P-loop_NTPase"/>
</dbReference>
<keyword evidence="2 8" id="KW-0378">Hydrolase</keyword>